<evidence type="ECO:0000256" key="5">
    <source>
        <dbReference type="ARBA" id="ARBA00014931"/>
    </source>
</evidence>
<gene>
    <name evidence="8" type="ORF">ASPSYDRAFT_61310</name>
</gene>
<dbReference type="OrthoDB" id="426882at2759"/>
<evidence type="ECO:0000256" key="2">
    <source>
        <dbReference type="ARBA" id="ARBA00004866"/>
    </source>
</evidence>
<dbReference type="GO" id="GO:0019133">
    <property type="term" value="F:choline monooxygenase activity"/>
    <property type="evidence" value="ECO:0007669"/>
    <property type="project" value="UniProtKB-EC"/>
</dbReference>
<dbReference type="GeneID" id="63766041"/>
<dbReference type="SUPFAM" id="SSF55961">
    <property type="entry name" value="Bet v1-like"/>
    <property type="match status" value="1"/>
</dbReference>
<dbReference type="GO" id="GO:0005506">
    <property type="term" value="F:iron ion binding"/>
    <property type="evidence" value="ECO:0007669"/>
    <property type="project" value="InterPro"/>
</dbReference>
<proteinExistence type="inferred from homology"/>
<evidence type="ECO:0000256" key="4">
    <source>
        <dbReference type="ARBA" id="ARBA00012763"/>
    </source>
</evidence>
<feature type="domain" description="Aromatic-ring-hydroxylating dioxygenase alpha subunit C-terminal" evidence="7">
    <location>
        <begin position="124"/>
        <end position="289"/>
    </location>
</feature>
<evidence type="ECO:0000313" key="8">
    <source>
        <dbReference type="EMBL" id="OJJ54802.1"/>
    </source>
</evidence>
<organism evidence="8 9">
    <name type="scientific">Aspergillus sydowii CBS 593.65</name>
    <dbReference type="NCBI Taxonomy" id="1036612"/>
    <lineage>
        <taxon>Eukaryota</taxon>
        <taxon>Fungi</taxon>
        <taxon>Dikarya</taxon>
        <taxon>Ascomycota</taxon>
        <taxon>Pezizomycotina</taxon>
        <taxon>Eurotiomycetes</taxon>
        <taxon>Eurotiomycetidae</taxon>
        <taxon>Eurotiales</taxon>
        <taxon>Aspergillaceae</taxon>
        <taxon>Aspergillus</taxon>
        <taxon>Aspergillus subgen. Nidulantes</taxon>
    </lineage>
</organism>
<dbReference type="EC" id="1.14.15.7" evidence="4"/>
<keyword evidence="9" id="KW-1185">Reference proteome</keyword>
<comment type="pathway">
    <text evidence="2">Amine and polyamine biosynthesis; betaine biosynthesis via choline pathway; betaine aldehyde from choline (monooxygenase route): step 1/1.</text>
</comment>
<sequence>MTSCGTTLPASWYTSEAIYNLEKRGVFMTSWILLGAVTRWPEAEEDYHGEMVQIEYIVRRSTPDWKTIKVYTKDGSQIRTHLTSNGLLFVTFSDETVPFDEFFPGLTELISRVDFTDIPIRRPLRYPVEYNWKTMIDGYQECLHCAYAHPEFAKRYLPQTYKVINHHNYSRHITSAEESQSDDDGVFVYLFPSSTLSVYGGGMTSWRVCPSADPTRAVMEFDYYHKSPLGAPDFEEFFRFTRHVAMEDIQLCARAQENLNTGIYTTGLLNPTKENGVAYYQGRVVAMCSEQFEKEREMKAQLPTATV</sequence>
<evidence type="ECO:0000256" key="1">
    <source>
        <dbReference type="ARBA" id="ARBA00002149"/>
    </source>
</evidence>
<dbReference type="VEuPathDB" id="FungiDB:ASPSYDRAFT_61310"/>
<protein>
    <recommendedName>
        <fullName evidence="5">Choline monooxygenase, chloroplastic</fullName>
        <ecNumber evidence="4">1.14.15.7</ecNumber>
    </recommendedName>
</protein>
<dbReference type="EMBL" id="KV878594">
    <property type="protein sequence ID" value="OJJ54802.1"/>
    <property type="molecule type" value="Genomic_DNA"/>
</dbReference>
<dbReference type="UniPathway" id="UPA00529">
    <property type="reaction ID" value="UER00430"/>
</dbReference>
<dbReference type="PANTHER" id="PTHR43756">
    <property type="entry name" value="CHOLINE MONOOXYGENASE, CHLOROPLASTIC"/>
    <property type="match status" value="1"/>
</dbReference>
<evidence type="ECO:0000313" key="9">
    <source>
        <dbReference type="Proteomes" id="UP000184356"/>
    </source>
</evidence>
<dbReference type="Pfam" id="PF00848">
    <property type="entry name" value="Ring_hydroxyl_A"/>
    <property type="match status" value="1"/>
</dbReference>
<accession>A0A1L9T5T3</accession>
<dbReference type="RefSeq" id="XP_040698608.1">
    <property type="nucleotide sequence ID" value="XM_040849968.1"/>
</dbReference>
<dbReference type="SUPFAM" id="SSF50022">
    <property type="entry name" value="ISP domain"/>
    <property type="match status" value="1"/>
</dbReference>
<dbReference type="PANTHER" id="PTHR43756:SF3">
    <property type="entry name" value="CHOLINE MONOOXYGENASE, CHLOROPLASTIC"/>
    <property type="match status" value="1"/>
</dbReference>
<evidence type="ECO:0000256" key="6">
    <source>
        <dbReference type="ARBA" id="ARBA00049097"/>
    </source>
</evidence>
<evidence type="ECO:0000259" key="7">
    <source>
        <dbReference type="Pfam" id="PF00848"/>
    </source>
</evidence>
<dbReference type="Gene3D" id="3.90.380.10">
    <property type="entry name" value="Naphthalene 1,2-dioxygenase Alpha Subunit, Chain A, domain 1"/>
    <property type="match status" value="3"/>
</dbReference>
<dbReference type="STRING" id="1036612.A0A1L9T5T3"/>
<comment type="function">
    <text evidence="1">Catalyzes the first step of the osmoprotectant glycine betaine synthesis.</text>
</comment>
<dbReference type="GO" id="GO:0051537">
    <property type="term" value="F:2 iron, 2 sulfur cluster binding"/>
    <property type="evidence" value="ECO:0007669"/>
    <property type="project" value="InterPro"/>
</dbReference>
<comment type="similarity">
    <text evidence="3">Belongs to the choline monooxygenase family.</text>
</comment>
<comment type="catalytic activity">
    <reaction evidence="6">
        <text>choline + 2 reduced [2Fe-2S]-[ferredoxin] + O2 + 2 H(+) = betaine aldehyde hydrate + 2 oxidized [2Fe-2S]-[ferredoxin] + H2O</text>
        <dbReference type="Rhea" id="RHEA:17769"/>
        <dbReference type="Rhea" id="RHEA-COMP:10000"/>
        <dbReference type="Rhea" id="RHEA-COMP:10001"/>
        <dbReference type="ChEBI" id="CHEBI:15354"/>
        <dbReference type="ChEBI" id="CHEBI:15377"/>
        <dbReference type="ChEBI" id="CHEBI:15378"/>
        <dbReference type="ChEBI" id="CHEBI:15379"/>
        <dbReference type="ChEBI" id="CHEBI:15870"/>
        <dbReference type="ChEBI" id="CHEBI:33737"/>
        <dbReference type="ChEBI" id="CHEBI:33738"/>
        <dbReference type="EC" id="1.14.15.7"/>
    </reaction>
</comment>
<dbReference type="GO" id="GO:0019285">
    <property type="term" value="P:glycine betaine biosynthetic process from choline"/>
    <property type="evidence" value="ECO:0007669"/>
    <property type="project" value="UniProtKB-UniPathway"/>
</dbReference>
<evidence type="ECO:0000256" key="3">
    <source>
        <dbReference type="ARBA" id="ARBA00010848"/>
    </source>
</evidence>
<dbReference type="CDD" id="cd00680">
    <property type="entry name" value="RHO_alpha_C"/>
    <property type="match status" value="1"/>
</dbReference>
<reference evidence="9" key="1">
    <citation type="journal article" date="2017" name="Genome Biol.">
        <title>Comparative genomics reveals high biological diversity and specific adaptations in the industrially and medically important fungal genus Aspergillus.</title>
        <authorList>
            <person name="de Vries R.P."/>
            <person name="Riley R."/>
            <person name="Wiebenga A."/>
            <person name="Aguilar-Osorio G."/>
            <person name="Amillis S."/>
            <person name="Uchima C.A."/>
            <person name="Anderluh G."/>
            <person name="Asadollahi M."/>
            <person name="Askin M."/>
            <person name="Barry K."/>
            <person name="Battaglia E."/>
            <person name="Bayram O."/>
            <person name="Benocci T."/>
            <person name="Braus-Stromeyer S.A."/>
            <person name="Caldana C."/>
            <person name="Canovas D."/>
            <person name="Cerqueira G.C."/>
            <person name="Chen F."/>
            <person name="Chen W."/>
            <person name="Choi C."/>
            <person name="Clum A."/>
            <person name="Dos Santos R.A."/>
            <person name="Damasio A.R."/>
            <person name="Diallinas G."/>
            <person name="Emri T."/>
            <person name="Fekete E."/>
            <person name="Flipphi M."/>
            <person name="Freyberg S."/>
            <person name="Gallo A."/>
            <person name="Gournas C."/>
            <person name="Habgood R."/>
            <person name="Hainaut M."/>
            <person name="Harispe M.L."/>
            <person name="Henrissat B."/>
            <person name="Hilden K.S."/>
            <person name="Hope R."/>
            <person name="Hossain A."/>
            <person name="Karabika E."/>
            <person name="Karaffa L."/>
            <person name="Karanyi Z."/>
            <person name="Krasevec N."/>
            <person name="Kuo A."/>
            <person name="Kusch H."/>
            <person name="LaButti K."/>
            <person name="Lagendijk E.L."/>
            <person name="Lapidus A."/>
            <person name="Levasseur A."/>
            <person name="Lindquist E."/>
            <person name="Lipzen A."/>
            <person name="Logrieco A.F."/>
            <person name="MacCabe A."/>
            <person name="Maekelae M.R."/>
            <person name="Malavazi I."/>
            <person name="Melin P."/>
            <person name="Meyer V."/>
            <person name="Mielnichuk N."/>
            <person name="Miskei M."/>
            <person name="Molnar A.P."/>
            <person name="Mule G."/>
            <person name="Ngan C.Y."/>
            <person name="Orejas M."/>
            <person name="Orosz E."/>
            <person name="Ouedraogo J.P."/>
            <person name="Overkamp K.M."/>
            <person name="Park H.-S."/>
            <person name="Perrone G."/>
            <person name="Piumi F."/>
            <person name="Punt P.J."/>
            <person name="Ram A.F."/>
            <person name="Ramon A."/>
            <person name="Rauscher S."/>
            <person name="Record E."/>
            <person name="Riano-Pachon D.M."/>
            <person name="Robert V."/>
            <person name="Roehrig J."/>
            <person name="Ruller R."/>
            <person name="Salamov A."/>
            <person name="Salih N.S."/>
            <person name="Samson R.A."/>
            <person name="Sandor E."/>
            <person name="Sanguinetti M."/>
            <person name="Schuetze T."/>
            <person name="Sepcic K."/>
            <person name="Shelest E."/>
            <person name="Sherlock G."/>
            <person name="Sophianopoulou V."/>
            <person name="Squina F.M."/>
            <person name="Sun H."/>
            <person name="Susca A."/>
            <person name="Todd R.B."/>
            <person name="Tsang A."/>
            <person name="Unkles S.E."/>
            <person name="van de Wiele N."/>
            <person name="van Rossen-Uffink D."/>
            <person name="Oliveira J.V."/>
            <person name="Vesth T.C."/>
            <person name="Visser J."/>
            <person name="Yu J.-H."/>
            <person name="Zhou M."/>
            <person name="Andersen M.R."/>
            <person name="Archer D.B."/>
            <person name="Baker S.E."/>
            <person name="Benoit I."/>
            <person name="Brakhage A.A."/>
            <person name="Braus G.H."/>
            <person name="Fischer R."/>
            <person name="Frisvad J.C."/>
            <person name="Goldman G.H."/>
            <person name="Houbraken J."/>
            <person name="Oakley B."/>
            <person name="Pocsi I."/>
            <person name="Scazzocchio C."/>
            <person name="Seiboth B."/>
            <person name="vanKuyk P.A."/>
            <person name="Wortman J."/>
            <person name="Dyer P.S."/>
            <person name="Grigoriev I.V."/>
        </authorList>
    </citation>
    <scope>NUCLEOTIDE SEQUENCE [LARGE SCALE GENOMIC DNA]</scope>
    <source>
        <strain evidence="9">CBS 593.65</strain>
    </source>
</reference>
<name>A0A1L9T5T3_9EURO</name>
<dbReference type="InterPro" id="IPR001663">
    <property type="entry name" value="Rng_hydr_dOase-A"/>
</dbReference>
<dbReference type="Proteomes" id="UP000184356">
    <property type="component" value="Unassembled WGS sequence"/>
</dbReference>
<dbReference type="AlphaFoldDB" id="A0A1L9T5T3"/>
<dbReference type="InterPro" id="IPR036922">
    <property type="entry name" value="Rieske_2Fe-2S_sf"/>
</dbReference>
<dbReference type="InterPro" id="IPR015879">
    <property type="entry name" value="Ring_hydroxy_dOase_asu_C_dom"/>
</dbReference>